<evidence type="ECO:0000313" key="2">
    <source>
        <dbReference type="Proteomes" id="UP000314294"/>
    </source>
</evidence>
<name>A0A4Z2FML9_9TELE</name>
<dbReference type="AlphaFoldDB" id="A0A4Z2FML9"/>
<organism evidence="1 2">
    <name type="scientific">Liparis tanakae</name>
    <name type="common">Tanaka's snailfish</name>
    <dbReference type="NCBI Taxonomy" id="230148"/>
    <lineage>
        <taxon>Eukaryota</taxon>
        <taxon>Metazoa</taxon>
        <taxon>Chordata</taxon>
        <taxon>Craniata</taxon>
        <taxon>Vertebrata</taxon>
        <taxon>Euteleostomi</taxon>
        <taxon>Actinopterygii</taxon>
        <taxon>Neopterygii</taxon>
        <taxon>Teleostei</taxon>
        <taxon>Neoteleostei</taxon>
        <taxon>Acanthomorphata</taxon>
        <taxon>Eupercaria</taxon>
        <taxon>Perciformes</taxon>
        <taxon>Cottioidei</taxon>
        <taxon>Cottales</taxon>
        <taxon>Liparidae</taxon>
        <taxon>Liparis</taxon>
    </lineage>
</organism>
<proteinExistence type="predicted"/>
<protein>
    <submittedName>
        <fullName evidence="1">Uncharacterized protein</fullName>
    </submittedName>
</protein>
<evidence type="ECO:0000313" key="1">
    <source>
        <dbReference type="EMBL" id="TNN42044.1"/>
    </source>
</evidence>
<reference evidence="1 2" key="1">
    <citation type="submission" date="2019-03" db="EMBL/GenBank/DDBJ databases">
        <title>First draft genome of Liparis tanakae, snailfish: a comprehensive survey of snailfish specific genes.</title>
        <authorList>
            <person name="Kim W."/>
            <person name="Song I."/>
            <person name="Jeong J.-H."/>
            <person name="Kim D."/>
            <person name="Kim S."/>
            <person name="Ryu S."/>
            <person name="Song J.Y."/>
            <person name="Lee S.K."/>
        </authorList>
    </citation>
    <scope>NUCLEOTIDE SEQUENCE [LARGE SCALE GENOMIC DNA]</scope>
    <source>
        <tissue evidence="1">Muscle</tissue>
    </source>
</reference>
<dbReference type="EMBL" id="SRLO01001065">
    <property type="protein sequence ID" value="TNN42044.1"/>
    <property type="molecule type" value="Genomic_DNA"/>
</dbReference>
<keyword evidence="2" id="KW-1185">Reference proteome</keyword>
<dbReference type="Proteomes" id="UP000314294">
    <property type="component" value="Unassembled WGS sequence"/>
</dbReference>
<comment type="caution">
    <text evidence="1">The sequence shown here is derived from an EMBL/GenBank/DDBJ whole genome shotgun (WGS) entry which is preliminary data.</text>
</comment>
<sequence>MWFKEAFVFEKINGRLSALLKTEPQIDQMFGRIEGERCARNGGLREICSPNCSHPGPLG</sequence>
<accession>A0A4Z2FML9</accession>
<gene>
    <name evidence="1" type="ORF">EYF80_047791</name>
</gene>